<dbReference type="InterPro" id="IPR002937">
    <property type="entry name" value="Amino_oxidase"/>
</dbReference>
<protein>
    <submittedName>
        <fullName evidence="2">FAD-dependent oxidoreductase</fullName>
    </submittedName>
</protein>
<gene>
    <name evidence="2" type="ORF">ML462_02800</name>
</gene>
<accession>A0A9X1V384</accession>
<feature type="domain" description="Amine oxidase" evidence="1">
    <location>
        <begin position="15"/>
        <end position="404"/>
    </location>
</feature>
<comment type="caution">
    <text evidence="2">The sequence shown here is derived from an EMBL/GenBank/DDBJ whole genome shotgun (WGS) entry which is preliminary data.</text>
</comment>
<dbReference type="InterPro" id="IPR036188">
    <property type="entry name" value="FAD/NAD-bd_sf"/>
</dbReference>
<dbReference type="EMBL" id="JAKVTV010000001">
    <property type="protein sequence ID" value="MCH4822089.1"/>
    <property type="molecule type" value="Genomic_DNA"/>
</dbReference>
<dbReference type="Gene3D" id="3.50.50.60">
    <property type="entry name" value="FAD/NAD(P)-binding domain"/>
    <property type="match status" value="1"/>
</dbReference>
<dbReference type="RefSeq" id="WP_240712207.1">
    <property type="nucleotide sequence ID" value="NZ_JAKVTV010000001.1"/>
</dbReference>
<dbReference type="Pfam" id="PF01593">
    <property type="entry name" value="Amino_oxidase"/>
    <property type="match status" value="1"/>
</dbReference>
<name>A0A9X1V384_9FLAO</name>
<reference evidence="2" key="1">
    <citation type="submission" date="2022-03" db="EMBL/GenBank/DDBJ databases">
        <title>Gramella crocea sp. nov., isolated from activated sludge of a seafood processing plant.</title>
        <authorList>
            <person name="Zhang X."/>
        </authorList>
    </citation>
    <scope>NUCLEOTIDE SEQUENCE</scope>
    <source>
        <strain evidence="2">YJ019</strain>
    </source>
</reference>
<dbReference type="SUPFAM" id="SSF51905">
    <property type="entry name" value="FAD/NAD(P)-binding domain"/>
    <property type="match status" value="1"/>
</dbReference>
<evidence type="ECO:0000313" key="2">
    <source>
        <dbReference type="EMBL" id="MCH4822089.1"/>
    </source>
</evidence>
<dbReference type="GO" id="GO:0016491">
    <property type="term" value="F:oxidoreductase activity"/>
    <property type="evidence" value="ECO:0007669"/>
    <property type="project" value="InterPro"/>
</dbReference>
<keyword evidence="3" id="KW-1185">Reference proteome</keyword>
<proteinExistence type="predicted"/>
<sequence length="425" mass="48074">MEKKDYKIHIIGAGLSGLIAARVLENHGYYPEIYEAAGEPGGRIRTDIIDGYKLDRGFQVLLSKYPKAKQYLDYEGLDLKSLKPGAVIFNNGKKTKIGDPTRDTSMLFSSILSGIGNLSDKWKILRLNLELRKLDPEDIFSEKETTTLEYLEKQGFSKDIIHNLFQPFFSGIFLEPDLRTSSRMFRFVFKMFGEGEAVIPAQGIGEITKQLEDQLEHTKIHFNCPVEQVTDSKLILKNGREINSHFSIIATEASSLVSNLRNQGIDWKSCHCFYFTAKKAEIKDRIIGLIADEAALINNIFYHSSLVDSDEKEHLLSVTIVKNSDLNPEQMEFRIRKELKKYCSIEVDKLIKHYEIKKALPDIKPLHYGIMPTETRLSNRIFLAGDQLLNGSQNAAMLSGERAALGLIETLEGGAITAEITSEYR</sequence>
<evidence type="ECO:0000313" key="3">
    <source>
        <dbReference type="Proteomes" id="UP001139226"/>
    </source>
</evidence>
<organism evidence="2 3">
    <name type="scientific">Christiangramia lutea</name>
    <dbReference type="NCBI Taxonomy" id="1607951"/>
    <lineage>
        <taxon>Bacteria</taxon>
        <taxon>Pseudomonadati</taxon>
        <taxon>Bacteroidota</taxon>
        <taxon>Flavobacteriia</taxon>
        <taxon>Flavobacteriales</taxon>
        <taxon>Flavobacteriaceae</taxon>
        <taxon>Christiangramia</taxon>
    </lineage>
</organism>
<dbReference type="AlphaFoldDB" id="A0A9X1V384"/>
<dbReference type="PANTHER" id="PTHR42841">
    <property type="entry name" value="AMINE OXIDASE"/>
    <property type="match status" value="1"/>
</dbReference>
<evidence type="ECO:0000259" key="1">
    <source>
        <dbReference type="Pfam" id="PF01593"/>
    </source>
</evidence>
<dbReference type="Proteomes" id="UP001139226">
    <property type="component" value="Unassembled WGS sequence"/>
</dbReference>